<dbReference type="SUPFAM" id="SSF53335">
    <property type="entry name" value="S-adenosyl-L-methionine-dependent methyltransferases"/>
    <property type="match status" value="1"/>
</dbReference>
<dbReference type="CDD" id="cd02440">
    <property type="entry name" value="AdoMet_MTases"/>
    <property type="match status" value="1"/>
</dbReference>
<evidence type="ECO:0000256" key="1">
    <source>
        <dbReference type="SAM" id="MobiDB-lite"/>
    </source>
</evidence>
<dbReference type="Proteomes" id="UP000004699">
    <property type="component" value="Unassembled WGS sequence"/>
</dbReference>
<evidence type="ECO:0000313" key="3">
    <source>
        <dbReference type="EMBL" id="EED36814.1"/>
    </source>
</evidence>
<gene>
    <name evidence="3" type="ORF">NOR51B_2767</name>
</gene>
<dbReference type="InterPro" id="IPR041698">
    <property type="entry name" value="Methyltransf_25"/>
</dbReference>
<keyword evidence="3" id="KW-0808">Transferase</keyword>
<accession>B8KSB1</accession>
<proteinExistence type="predicted"/>
<dbReference type="PANTHER" id="PTHR43591:SF24">
    <property type="entry name" value="2-METHOXY-6-POLYPRENYL-1,4-BENZOQUINOL METHYLASE, MITOCHONDRIAL"/>
    <property type="match status" value="1"/>
</dbReference>
<protein>
    <submittedName>
        <fullName evidence="3">Methyltransferase type 12</fullName>
    </submittedName>
</protein>
<dbReference type="HOGENOM" id="CLU_060508_0_0_6"/>
<dbReference type="PANTHER" id="PTHR43591">
    <property type="entry name" value="METHYLTRANSFERASE"/>
    <property type="match status" value="1"/>
</dbReference>
<evidence type="ECO:0000259" key="2">
    <source>
        <dbReference type="Pfam" id="PF13649"/>
    </source>
</evidence>
<dbReference type="Gene3D" id="3.40.50.150">
    <property type="entry name" value="Vaccinia Virus protein VP39"/>
    <property type="match status" value="1"/>
</dbReference>
<dbReference type="InterPro" id="IPR029063">
    <property type="entry name" value="SAM-dependent_MTases_sf"/>
</dbReference>
<dbReference type="GO" id="GO:0008168">
    <property type="term" value="F:methyltransferase activity"/>
    <property type="evidence" value="ECO:0007669"/>
    <property type="project" value="UniProtKB-KW"/>
</dbReference>
<dbReference type="EMBL" id="DS999411">
    <property type="protein sequence ID" value="EED36814.1"/>
    <property type="molecule type" value="Genomic_DNA"/>
</dbReference>
<dbReference type="eggNOG" id="COG2226">
    <property type="taxonomic scope" value="Bacteria"/>
</dbReference>
<keyword evidence="3" id="KW-0489">Methyltransferase</keyword>
<dbReference type="AlphaFoldDB" id="B8KSB1"/>
<feature type="region of interest" description="Disordered" evidence="1">
    <location>
        <begin position="1"/>
        <end position="21"/>
    </location>
</feature>
<sequence>MTTMSATYKEQARHGALPETTHDELARQHFVRSFKEYLVGAIHPGLETAYEKRAKPTFEAEHQREPETMQEVGTVMKQDSHYQAWSSLLRTSQEMMWSSAQIPVERTLPSLVGNARNTPPCGSLTLDPKLMTPAYHTAVDIHCQPGGYHTEYTEDDVAQGAIYDRAVYLYAMGQMGVNNADMGDSTVAWLQSEYPDFVPEKILDMGCAVGHSTLPYASSFPDAEVHAIDVAAPMLRHAHARASAMQLPVHFSQQNAESTHYADNSFDLVVSHILLHETSSAAIKNIIGECYRVLKPGGLMLHVETPPYEGMSPFETFLFDWDSENNNEPFWRKSHQLDLDALASNAGFEKPIIKVMAPSAFQETQRSMTFQGGDFGGGGVWFIYGCQK</sequence>
<dbReference type="STRING" id="565045.NOR51B_2767"/>
<organism evidence="3 4">
    <name type="scientific">Luminiphilus syltensis NOR5-1B</name>
    <dbReference type="NCBI Taxonomy" id="565045"/>
    <lineage>
        <taxon>Bacteria</taxon>
        <taxon>Pseudomonadati</taxon>
        <taxon>Pseudomonadota</taxon>
        <taxon>Gammaproteobacteria</taxon>
        <taxon>Cellvibrionales</taxon>
        <taxon>Halieaceae</taxon>
        <taxon>Luminiphilus</taxon>
    </lineage>
</organism>
<evidence type="ECO:0000313" key="4">
    <source>
        <dbReference type="Proteomes" id="UP000004699"/>
    </source>
</evidence>
<dbReference type="GO" id="GO:0032259">
    <property type="term" value="P:methylation"/>
    <property type="evidence" value="ECO:0007669"/>
    <property type="project" value="UniProtKB-KW"/>
</dbReference>
<keyword evidence="4" id="KW-1185">Reference proteome</keyword>
<name>B8KSB1_9GAMM</name>
<dbReference type="Pfam" id="PF13649">
    <property type="entry name" value="Methyltransf_25"/>
    <property type="match status" value="1"/>
</dbReference>
<feature type="domain" description="Methyltransferase" evidence="2">
    <location>
        <begin position="202"/>
        <end position="298"/>
    </location>
</feature>
<reference evidence="4" key="1">
    <citation type="journal article" date="2013" name="BMC Microbiol.">
        <title>Taxonomy and evolution of bacteriochlorophyll a-containing members of the OM60/NOR5 clade of marine gammaproteobacteria: description of Luminiphilus syltensis gen. nov., sp. nov., reclassification of Haliea rubra as Pseudohaliea rubra gen. nov., comb. nov., and emendation of Chromatocurvus halotolerans.</title>
        <authorList>
            <person name="Spring S."/>
            <person name="Riedel T."/>
            <person name="Sproer C."/>
            <person name="Yan S."/>
            <person name="Harder J."/>
            <person name="Fuchs B.M."/>
        </authorList>
    </citation>
    <scope>NUCLEOTIDE SEQUENCE [LARGE SCALE GENOMIC DNA]</scope>
    <source>
        <strain evidence="4">NOR51-B</strain>
    </source>
</reference>